<evidence type="ECO:0000256" key="3">
    <source>
        <dbReference type="ARBA" id="ARBA00022452"/>
    </source>
</evidence>
<protein>
    <submittedName>
        <fullName evidence="12">SusC/RagA family TonB-linked outer membrane protein</fullName>
    </submittedName>
</protein>
<evidence type="ECO:0000313" key="13">
    <source>
        <dbReference type="Proteomes" id="UP000627292"/>
    </source>
</evidence>
<dbReference type="InterPro" id="IPR023997">
    <property type="entry name" value="TonB-dep_OMP_SusC/RagA_CS"/>
</dbReference>
<feature type="domain" description="TonB-dependent receptor plug" evidence="11">
    <location>
        <begin position="98"/>
        <end position="203"/>
    </location>
</feature>
<evidence type="ECO:0000256" key="8">
    <source>
        <dbReference type="PROSITE-ProRule" id="PRU01360"/>
    </source>
</evidence>
<dbReference type="Proteomes" id="UP000627292">
    <property type="component" value="Unassembled WGS sequence"/>
</dbReference>
<comment type="subcellular location">
    <subcellularLocation>
        <location evidence="1 8">Cell outer membrane</location>
        <topology evidence="1 8">Multi-pass membrane protein</topology>
    </subcellularLocation>
</comment>
<dbReference type="AlphaFoldDB" id="A0A917MXN9"/>
<evidence type="ECO:0000256" key="6">
    <source>
        <dbReference type="ARBA" id="ARBA00023136"/>
    </source>
</evidence>
<dbReference type="GO" id="GO:0009279">
    <property type="term" value="C:cell outer membrane"/>
    <property type="evidence" value="ECO:0007669"/>
    <property type="project" value="UniProtKB-SubCell"/>
</dbReference>
<feature type="domain" description="TonB-dependent receptor-like beta-barrel" evidence="10">
    <location>
        <begin position="374"/>
        <end position="943"/>
    </location>
</feature>
<dbReference type="InterPro" id="IPR039426">
    <property type="entry name" value="TonB-dep_rcpt-like"/>
</dbReference>
<dbReference type="Pfam" id="PF13715">
    <property type="entry name" value="CarbopepD_reg_2"/>
    <property type="match status" value="1"/>
</dbReference>
<reference evidence="12" key="1">
    <citation type="journal article" date="2014" name="Int. J. Syst. Evol. Microbiol.">
        <title>Complete genome sequence of Corynebacterium casei LMG S-19264T (=DSM 44701T), isolated from a smear-ripened cheese.</title>
        <authorList>
            <consortium name="US DOE Joint Genome Institute (JGI-PGF)"/>
            <person name="Walter F."/>
            <person name="Albersmeier A."/>
            <person name="Kalinowski J."/>
            <person name="Ruckert C."/>
        </authorList>
    </citation>
    <scope>NUCLEOTIDE SEQUENCE</scope>
    <source>
        <strain evidence="12">CGMCC 1.15290</strain>
    </source>
</reference>
<dbReference type="Gene3D" id="2.170.130.10">
    <property type="entry name" value="TonB-dependent receptor, plug domain"/>
    <property type="match status" value="1"/>
</dbReference>
<evidence type="ECO:0000256" key="7">
    <source>
        <dbReference type="ARBA" id="ARBA00023237"/>
    </source>
</evidence>
<dbReference type="NCBIfam" id="TIGR04056">
    <property type="entry name" value="OMP_RagA_SusC"/>
    <property type="match status" value="1"/>
</dbReference>
<accession>A0A917MXN9</accession>
<evidence type="ECO:0000256" key="1">
    <source>
        <dbReference type="ARBA" id="ARBA00004571"/>
    </source>
</evidence>
<dbReference type="NCBIfam" id="TIGR04057">
    <property type="entry name" value="SusC_RagA_signa"/>
    <property type="match status" value="1"/>
</dbReference>
<keyword evidence="2 8" id="KW-0813">Transport</keyword>
<evidence type="ECO:0000256" key="2">
    <source>
        <dbReference type="ARBA" id="ARBA00022448"/>
    </source>
</evidence>
<keyword evidence="13" id="KW-1185">Reference proteome</keyword>
<keyword evidence="3 8" id="KW-1134">Transmembrane beta strand</keyword>
<keyword evidence="6 8" id="KW-0472">Membrane</keyword>
<dbReference type="InterPro" id="IPR008969">
    <property type="entry name" value="CarboxyPept-like_regulatory"/>
</dbReference>
<evidence type="ECO:0000259" key="10">
    <source>
        <dbReference type="Pfam" id="PF00593"/>
    </source>
</evidence>
<evidence type="ECO:0000256" key="9">
    <source>
        <dbReference type="RuleBase" id="RU003357"/>
    </source>
</evidence>
<dbReference type="SUPFAM" id="SSF49464">
    <property type="entry name" value="Carboxypeptidase regulatory domain-like"/>
    <property type="match status" value="1"/>
</dbReference>
<dbReference type="Pfam" id="PF00593">
    <property type="entry name" value="TonB_dep_Rec_b-barrel"/>
    <property type="match status" value="1"/>
</dbReference>
<dbReference type="EMBL" id="BMIB01000004">
    <property type="protein sequence ID" value="GGH76275.1"/>
    <property type="molecule type" value="Genomic_DNA"/>
</dbReference>
<proteinExistence type="inferred from homology"/>
<comment type="caution">
    <text evidence="12">The sequence shown here is derived from an EMBL/GenBank/DDBJ whole genome shotgun (WGS) entry which is preliminary data.</text>
</comment>
<name>A0A917MXN9_9BACT</name>
<organism evidence="12 13">
    <name type="scientific">Filimonas zeae</name>
    <dbReference type="NCBI Taxonomy" id="1737353"/>
    <lineage>
        <taxon>Bacteria</taxon>
        <taxon>Pseudomonadati</taxon>
        <taxon>Bacteroidota</taxon>
        <taxon>Chitinophagia</taxon>
        <taxon>Chitinophagales</taxon>
        <taxon>Chitinophagaceae</taxon>
        <taxon>Filimonas</taxon>
    </lineage>
</organism>
<evidence type="ECO:0000256" key="5">
    <source>
        <dbReference type="ARBA" id="ARBA00023077"/>
    </source>
</evidence>
<keyword evidence="5 9" id="KW-0798">TonB box</keyword>
<evidence type="ECO:0000259" key="11">
    <source>
        <dbReference type="Pfam" id="PF07715"/>
    </source>
</evidence>
<dbReference type="Gene3D" id="2.60.40.1120">
    <property type="entry name" value="Carboxypeptidase-like, regulatory domain"/>
    <property type="match status" value="1"/>
</dbReference>
<evidence type="ECO:0000313" key="12">
    <source>
        <dbReference type="EMBL" id="GGH76275.1"/>
    </source>
</evidence>
<keyword evidence="7 8" id="KW-0998">Cell outer membrane</keyword>
<comment type="similarity">
    <text evidence="8 9">Belongs to the TonB-dependent receptor family.</text>
</comment>
<keyword evidence="4 8" id="KW-0812">Transmembrane</keyword>
<dbReference type="PROSITE" id="PS52016">
    <property type="entry name" value="TONB_DEPENDENT_REC_3"/>
    <property type="match status" value="1"/>
</dbReference>
<dbReference type="InterPro" id="IPR012910">
    <property type="entry name" value="Plug_dom"/>
</dbReference>
<evidence type="ECO:0000256" key="4">
    <source>
        <dbReference type="ARBA" id="ARBA00022692"/>
    </source>
</evidence>
<sequence>MLAQTKKELKGVVTDSKGQPAGSVSVNVKGTNANVVTGADGSFTIRVAEGDILVFNAVNFIAFEQTVGKGATMAVTLKEKVGDLNDVVVVGYGKASRKTLTSSISSVKGGDLNRGPISDVGQMLQGKVPGLNISKSGDPNASAAIVLRGASTLRTGAQSPLFVIDGVPGADMSILAPDDIESIDVLKDAAAAAIYGNRAANGVIMVTTKRGKKGALQLNYNGYIAQEKVSNQLKMMNAEQYKSFLAKNNLVLAPENDKGGNTNWQDEVQRSSAISHNHNVSFGSGSENTTYNASVNYFDQQGILKLNGLKRMIARLSIDQKAINDKLKLGLSVTNSVSQATYVPYKGNILAQMLTYLPTAPVKNADGSWYENFNMSSYYNPVAMMSNAEEGSKYSNLLGTFTAQLKLPLGLTYDVNVSYQRFQNVYSAYYNRYFTNNYANVYSVPDPPADPSLVTIGGTNGKAERSTTTNTNKILETYLTWDRKFGLHSINAVVGYSYQDTENGDGFSASSTNFPTDAVSYYNLSLGNPYAVGSFRINLGGATYEHVKLISDFARINYSFNNKYSLQGSIRRDGSNVFGDNNKWGYFPSVGLSWRLDQEQFLKNVTFLSDLKLRASYGVAGNSAGFSPLTTKLIYGTRSQFYNNGVWDNALGAIQNENPDLRWEKTATTNIGIDFGLLKGRVTGSLEWYNKKTTDLIYTFPVSTSLYPSGSLTANVGSMTNKGFEFTLNVTPVVKRDFSWTSSINLAHNQNKLNSLSDSRFQADSIQLVQPDGGGQTGSKIQMILVGQPIGQFFVYKYAGQNANGVSTFYNAKGEQVSDLSKLNPRRDYYLAGNAQPKVILGWNNTFRYKNLDLNIFMRSVLGNKIMNVTRADLSWVTMAQFRNLPVALADESTKDVNAQIYSDRYVESGSYVRLDNATLGYNFKNVSKDIKNIRAYISGNNLFVITGYKGIDPEINQGGIAPGVDARNFYPKTRTILVGVNVSF</sequence>
<gene>
    <name evidence="12" type="ORF">GCM10011379_40870</name>
</gene>
<dbReference type="InterPro" id="IPR037066">
    <property type="entry name" value="Plug_dom_sf"/>
</dbReference>
<reference evidence="12" key="2">
    <citation type="submission" date="2020-09" db="EMBL/GenBank/DDBJ databases">
        <authorList>
            <person name="Sun Q."/>
            <person name="Zhou Y."/>
        </authorList>
    </citation>
    <scope>NUCLEOTIDE SEQUENCE</scope>
    <source>
        <strain evidence="12">CGMCC 1.15290</strain>
    </source>
</reference>
<dbReference type="Gene3D" id="2.40.170.20">
    <property type="entry name" value="TonB-dependent receptor, beta-barrel domain"/>
    <property type="match status" value="1"/>
</dbReference>
<dbReference type="InterPro" id="IPR023996">
    <property type="entry name" value="TonB-dep_OMP_SusC/RagA"/>
</dbReference>
<dbReference type="InterPro" id="IPR036942">
    <property type="entry name" value="Beta-barrel_TonB_sf"/>
</dbReference>
<dbReference type="Pfam" id="PF07715">
    <property type="entry name" value="Plug"/>
    <property type="match status" value="1"/>
</dbReference>
<dbReference type="InterPro" id="IPR000531">
    <property type="entry name" value="Beta-barrel_TonB"/>
</dbReference>
<dbReference type="SUPFAM" id="SSF56935">
    <property type="entry name" value="Porins"/>
    <property type="match status" value="1"/>
</dbReference>